<dbReference type="InterPro" id="IPR057135">
    <property type="entry name" value="At4g27190-like_LRR"/>
</dbReference>
<evidence type="ECO:0000313" key="6">
    <source>
        <dbReference type="Proteomes" id="UP001603857"/>
    </source>
</evidence>
<dbReference type="InterPro" id="IPR002182">
    <property type="entry name" value="NB-ARC"/>
</dbReference>
<dbReference type="SUPFAM" id="SSF52540">
    <property type="entry name" value="P-loop containing nucleoside triphosphate hydrolases"/>
    <property type="match status" value="1"/>
</dbReference>
<feature type="domain" description="NB-ARC" evidence="3">
    <location>
        <begin position="136"/>
        <end position="307"/>
    </location>
</feature>
<comment type="caution">
    <text evidence="5">The sequence shown here is derived from an EMBL/GenBank/DDBJ whole genome shotgun (WGS) entry which is preliminary data.</text>
</comment>
<evidence type="ECO:0000259" key="4">
    <source>
        <dbReference type="Pfam" id="PF23247"/>
    </source>
</evidence>
<feature type="domain" description="Disease resistance protein At4g27190-like leucine-rich repeats" evidence="4">
    <location>
        <begin position="701"/>
        <end position="832"/>
    </location>
</feature>
<evidence type="ECO:0000259" key="3">
    <source>
        <dbReference type="Pfam" id="PF00931"/>
    </source>
</evidence>
<dbReference type="InterPro" id="IPR050905">
    <property type="entry name" value="Plant_NBS-LRR"/>
</dbReference>
<evidence type="ECO:0000256" key="2">
    <source>
        <dbReference type="ARBA" id="ARBA00022821"/>
    </source>
</evidence>
<evidence type="ECO:0008006" key="7">
    <source>
        <dbReference type="Google" id="ProtNLM"/>
    </source>
</evidence>
<comment type="similarity">
    <text evidence="1">Belongs to the disease resistance NB-LRR family.</text>
</comment>
<keyword evidence="2" id="KW-0611">Plant defense</keyword>
<proteinExistence type="inferred from homology"/>
<reference evidence="5 6" key="1">
    <citation type="submission" date="2024-08" db="EMBL/GenBank/DDBJ databases">
        <title>Insights into the chromosomal genome structure of Flemingia macrophylla.</title>
        <authorList>
            <person name="Ding Y."/>
            <person name="Zhao Y."/>
            <person name="Bi W."/>
            <person name="Wu M."/>
            <person name="Zhao G."/>
            <person name="Gong Y."/>
            <person name="Li W."/>
            <person name="Zhang P."/>
        </authorList>
    </citation>
    <scope>NUCLEOTIDE SEQUENCE [LARGE SCALE GENOMIC DNA]</scope>
    <source>
        <strain evidence="5">DYQJB</strain>
        <tissue evidence="5">Leaf</tissue>
    </source>
</reference>
<evidence type="ECO:0000256" key="1">
    <source>
        <dbReference type="ARBA" id="ARBA00008894"/>
    </source>
</evidence>
<keyword evidence="6" id="KW-1185">Reference proteome</keyword>
<dbReference type="InterPro" id="IPR032675">
    <property type="entry name" value="LRR_dom_sf"/>
</dbReference>
<dbReference type="SUPFAM" id="SSF52058">
    <property type="entry name" value="L domain-like"/>
    <property type="match status" value="2"/>
</dbReference>
<dbReference type="PANTHER" id="PTHR33463">
    <property type="entry name" value="NB-ARC DOMAIN-CONTAINING PROTEIN-RELATED"/>
    <property type="match status" value="1"/>
</dbReference>
<dbReference type="Gene3D" id="3.40.50.300">
    <property type="entry name" value="P-loop containing nucleotide triphosphate hydrolases"/>
    <property type="match status" value="1"/>
</dbReference>
<dbReference type="EMBL" id="JBGMDY010000009">
    <property type="protein sequence ID" value="KAL2322636.1"/>
    <property type="molecule type" value="Genomic_DNA"/>
</dbReference>
<dbReference type="Pfam" id="PF23247">
    <property type="entry name" value="LRR_RPS2"/>
    <property type="match status" value="2"/>
</dbReference>
<dbReference type="InterPro" id="IPR027417">
    <property type="entry name" value="P-loop_NTPase"/>
</dbReference>
<name>A0ABD1LGM4_9FABA</name>
<dbReference type="Gene3D" id="3.80.10.10">
    <property type="entry name" value="Ribonuclease Inhibitor"/>
    <property type="match status" value="2"/>
</dbReference>
<protein>
    <recommendedName>
        <fullName evidence="7">NB-ARC domain-containing protein</fullName>
    </recommendedName>
</protein>
<feature type="domain" description="Disease resistance protein At4g27190-like leucine-rich repeats" evidence="4">
    <location>
        <begin position="896"/>
        <end position="995"/>
    </location>
</feature>
<dbReference type="Pfam" id="PF00931">
    <property type="entry name" value="NB-ARC"/>
    <property type="match status" value="1"/>
</dbReference>
<organism evidence="5 6">
    <name type="scientific">Flemingia macrophylla</name>
    <dbReference type="NCBI Taxonomy" id="520843"/>
    <lineage>
        <taxon>Eukaryota</taxon>
        <taxon>Viridiplantae</taxon>
        <taxon>Streptophyta</taxon>
        <taxon>Embryophyta</taxon>
        <taxon>Tracheophyta</taxon>
        <taxon>Spermatophyta</taxon>
        <taxon>Magnoliopsida</taxon>
        <taxon>eudicotyledons</taxon>
        <taxon>Gunneridae</taxon>
        <taxon>Pentapetalae</taxon>
        <taxon>rosids</taxon>
        <taxon>fabids</taxon>
        <taxon>Fabales</taxon>
        <taxon>Fabaceae</taxon>
        <taxon>Papilionoideae</taxon>
        <taxon>50 kb inversion clade</taxon>
        <taxon>NPAAA clade</taxon>
        <taxon>indigoferoid/millettioid clade</taxon>
        <taxon>Phaseoleae</taxon>
        <taxon>Flemingia</taxon>
    </lineage>
</organism>
<sequence length="1039" mass="118278">MERRYIGTVSQNMAVAITRQLSNLMSNKIILENLDNERKDLLEQRQKVQENLTYGEFEEFQTRSSWLKRVDDIAAQVNAFLIDYEGKGTCTNFMWRYKVGKKSTKMRKNMSQLHEEGKALLSLKPAKDYKGPKSRNDTINDIIEALKNPDLFQTVGVWGLGGVGTSSVVDQVVEIANDKKLFGSVVFIKLTEKSTVKDVQEDIARELIVHFDENETPAKRRNKLRQRIKNEDKILVIVDDMWGELNPQEFNLEEIGIPLVEEHKGCKLLLASGNLNFIQNVKGDTMVKVFRLEVLEGDEARSLFDKVDSGEAPDSDPSSIVAEIVKSCAGLTSLTFSIAKALENKGRVALLKLKESISPDKLLSDCLENEELKSLLLLLTIRGRRAINRYSIFIDMWTGLFENVETLDAGRNKRDSLISGLKAYGLLVEDGKENVKIDDSIWHIAYLIAQKDQQALMISTGWPAEELTRGLAFCNINIVSGLQIPESLQCPNLKQLVISTDTPSVQVPDSFFEETENLKVLHFVGFDFSKLPNSFVMLKNLEALFINRCKLVDITNFGEHTNLRVLSLLTSSIEQLPAQIGQLQKLLFLDLRDTFLKVIPSDVLSKLTRLEEIYLRNSFSKWETEISTNENKNASLEELANLDHLAYIEDLCVPDPQAWPAELFFRKLKLYTIFIGDKWGQKHDGDYGLKTLKLKLNRKLQPEDGIKKMLKSVEVLYLDEMIDVRNVLSDLDCDGFPHLQSLVIQNNAEINCIATGSSHDPPDAFPNLEYLTLNNLNNLEHICHGDQYLTEKSFFKLRVLKVHNCVVKGSLFSNSMIKGLPHLAEVEVSECEFINAIVLMEGAENSIMEFLELCSLTLRVLPSLISFCLREKPSSSTLTPTLFHDQLHCPNLEIMMISKVSKLTTIWNEEYDVPDSFTKLKIVEITECEKLKTVFPPRISSNLDNLKILDVRDCSSMTSIFTLMRQDKKQPGLQLTFPMTSISLLHLPRLEYVCVTVGFENLKRKFEEEWDKGISTLPPPRRDEAKKMMKKYMEDFLNM</sequence>
<accession>A0ABD1LGM4</accession>
<dbReference type="PANTHER" id="PTHR33463:SF198">
    <property type="entry name" value="RPP4C3"/>
    <property type="match status" value="1"/>
</dbReference>
<dbReference type="Proteomes" id="UP001603857">
    <property type="component" value="Unassembled WGS sequence"/>
</dbReference>
<dbReference type="PRINTS" id="PR00364">
    <property type="entry name" value="DISEASERSIST"/>
</dbReference>
<gene>
    <name evidence="5" type="ORF">Fmac_027015</name>
</gene>
<evidence type="ECO:0000313" key="5">
    <source>
        <dbReference type="EMBL" id="KAL2322636.1"/>
    </source>
</evidence>
<dbReference type="AlphaFoldDB" id="A0ABD1LGM4"/>